<dbReference type="FunFam" id="3.40.50.300:FF:000006">
    <property type="entry name" value="DNA-binding transcriptional regulator NtrC"/>
    <property type="match status" value="1"/>
</dbReference>
<dbReference type="InterPro" id="IPR027417">
    <property type="entry name" value="P-loop_NTPase"/>
</dbReference>
<keyword evidence="1 7" id="KW-0597">Phosphoprotein</keyword>
<keyword evidence="3" id="KW-0067">ATP-binding</keyword>
<keyword evidence="4" id="KW-0805">Transcription regulation</keyword>
<feature type="modified residue" description="4-aspartylphosphate" evidence="7">
    <location>
        <position position="51"/>
    </location>
</feature>
<dbReference type="EMBL" id="PNIN01000027">
    <property type="protein sequence ID" value="PMP72115.1"/>
    <property type="molecule type" value="Genomic_DNA"/>
</dbReference>
<dbReference type="Pfam" id="PF00158">
    <property type="entry name" value="Sigma54_activat"/>
    <property type="match status" value="1"/>
</dbReference>
<dbReference type="PRINTS" id="PR01590">
    <property type="entry name" value="HTHFIS"/>
</dbReference>
<dbReference type="SMART" id="SM00448">
    <property type="entry name" value="REC"/>
    <property type="match status" value="1"/>
</dbReference>
<dbReference type="InterPro" id="IPR011006">
    <property type="entry name" value="CheY-like_superfamily"/>
</dbReference>
<dbReference type="SMART" id="SM00382">
    <property type="entry name" value="AAA"/>
    <property type="match status" value="1"/>
</dbReference>
<evidence type="ECO:0000256" key="5">
    <source>
        <dbReference type="ARBA" id="ARBA00023125"/>
    </source>
</evidence>
<dbReference type="PROSITE" id="PS50110">
    <property type="entry name" value="RESPONSE_REGULATORY"/>
    <property type="match status" value="1"/>
</dbReference>
<organism evidence="10 11">
    <name type="scientific">Calditerrivibrio nitroreducens</name>
    <dbReference type="NCBI Taxonomy" id="477976"/>
    <lineage>
        <taxon>Bacteria</taxon>
        <taxon>Pseudomonadati</taxon>
        <taxon>Deferribacterota</taxon>
        <taxon>Deferribacteres</taxon>
        <taxon>Deferribacterales</taxon>
        <taxon>Calditerrivibrionaceae</taxon>
    </lineage>
</organism>
<accession>A0A2J6WP28</accession>
<dbReference type="InterPro" id="IPR003593">
    <property type="entry name" value="AAA+_ATPase"/>
</dbReference>
<dbReference type="InterPro" id="IPR058031">
    <property type="entry name" value="AAA_lid_NorR"/>
</dbReference>
<dbReference type="GO" id="GO:0005524">
    <property type="term" value="F:ATP binding"/>
    <property type="evidence" value="ECO:0007669"/>
    <property type="project" value="UniProtKB-KW"/>
</dbReference>
<dbReference type="Pfam" id="PF00072">
    <property type="entry name" value="Response_reg"/>
    <property type="match status" value="1"/>
</dbReference>
<dbReference type="SUPFAM" id="SSF52540">
    <property type="entry name" value="P-loop containing nucleoside triphosphate hydrolases"/>
    <property type="match status" value="1"/>
</dbReference>
<dbReference type="Pfam" id="PF25601">
    <property type="entry name" value="AAA_lid_14"/>
    <property type="match status" value="1"/>
</dbReference>
<dbReference type="Pfam" id="PF02954">
    <property type="entry name" value="HTH_8"/>
    <property type="match status" value="1"/>
</dbReference>
<evidence type="ECO:0000256" key="1">
    <source>
        <dbReference type="ARBA" id="ARBA00022553"/>
    </source>
</evidence>
<feature type="domain" description="Sigma-54 factor interaction" evidence="8">
    <location>
        <begin position="138"/>
        <end position="367"/>
    </location>
</feature>
<dbReference type="SUPFAM" id="SSF52172">
    <property type="entry name" value="CheY-like"/>
    <property type="match status" value="1"/>
</dbReference>
<gene>
    <name evidence="10" type="ORF">C0187_02370</name>
</gene>
<dbReference type="AlphaFoldDB" id="A0A2J6WP28"/>
<evidence type="ECO:0000256" key="7">
    <source>
        <dbReference type="PROSITE-ProRule" id="PRU00169"/>
    </source>
</evidence>
<dbReference type="InterPro" id="IPR009057">
    <property type="entry name" value="Homeodomain-like_sf"/>
</dbReference>
<keyword evidence="5" id="KW-0238">DNA-binding</keyword>
<proteinExistence type="predicted"/>
<evidence type="ECO:0000313" key="10">
    <source>
        <dbReference type="EMBL" id="PMP72115.1"/>
    </source>
</evidence>
<evidence type="ECO:0000256" key="6">
    <source>
        <dbReference type="ARBA" id="ARBA00023163"/>
    </source>
</evidence>
<reference evidence="10 11" key="1">
    <citation type="submission" date="2018-01" db="EMBL/GenBank/DDBJ databases">
        <title>Metagenomic assembled genomes from two thermal pools in the Uzon Caldera, Kamchatka, Russia.</title>
        <authorList>
            <person name="Wilkins L."/>
            <person name="Ettinger C."/>
        </authorList>
    </citation>
    <scope>NUCLEOTIDE SEQUENCE [LARGE SCALE GENOMIC DNA]</scope>
    <source>
        <strain evidence="10">ZAV-05</strain>
    </source>
</reference>
<dbReference type="InterPro" id="IPR002078">
    <property type="entry name" value="Sigma_54_int"/>
</dbReference>
<dbReference type="Gene3D" id="3.40.50.2300">
    <property type="match status" value="1"/>
</dbReference>
<dbReference type="InterPro" id="IPR002197">
    <property type="entry name" value="HTH_Fis"/>
</dbReference>
<dbReference type="PANTHER" id="PTHR32071">
    <property type="entry name" value="TRANSCRIPTIONAL REGULATORY PROTEIN"/>
    <property type="match status" value="1"/>
</dbReference>
<dbReference type="Gene3D" id="1.10.8.60">
    <property type="match status" value="1"/>
</dbReference>
<dbReference type="GO" id="GO:0000160">
    <property type="term" value="P:phosphorelay signal transduction system"/>
    <property type="evidence" value="ECO:0007669"/>
    <property type="project" value="InterPro"/>
</dbReference>
<dbReference type="GO" id="GO:0043565">
    <property type="term" value="F:sequence-specific DNA binding"/>
    <property type="evidence" value="ECO:0007669"/>
    <property type="project" value="InterPro"/>
</dbReference>
<dbReference type="Proteomes" id="UP000242881">
    <property type="component" value="Unassembled WGS sequence"/>
</dbReference>
<dbReference type="SUPFAM" id="SSF46689">
    <property type="entry name" value="Homeodomain-like"/>
    <property type="match status" value="1"/>
</dbReference>
<evidence type="ECO:0000313" key="11">
    <source>
        <dbReference type="Proteomes" id="UP000242881"/>
    </source>
</evidence>
<evidence type="ECO:0000256" key="4">
    <source>
        <dbReference type="ARBA" id="ARBA00023015"/>
    </source>
</evidence>
<sequence>MKVLIIDDEKNICTSIKNIVEDEGFEAFYAMTYSEGLDKLKIYDVDVTFLDIWLPDKDGMDGLKEIKKSYPNVEVIMISGHGNIENAVDSVKLGAYDFLEKPLSLERIVVILKHLNEKISLKNDIKELKSSEIAKYQLIGESKYIKDLKATIEKVAVTNAWVLITGENGTGKEHVARLIHLLSKRANQKFIPVNCAAIPSELIESELFGYEKGAFTGAVSQKIGKFELADKGTIFLDEIGDMDLSVQAKLLRVLESGEFSRVGGNEIIKSDFRLISATNRDLQTEIENNNFREDLYYRISVVPIYVEPLRKRREDIPILVRHFVKEISIMNGLSPKSVSDSLMEVFINYDWPGNVRQLKNIIERMVVLSSGDTLDVVDAPEMILKKGSVYDGFFTDTEWSLKSAKENFEKYYILNVLKKTDWNISKAARILEIERTYLHKKIKFYNLESLRGYEDNGK</sequence>
<evidence type="ECO:0000259" key="8">
    <source>
        <dbReference type="PROSITE" id="PS50045"/>
    </source>
</evidence>
<dbReference type="PROSITE" id="PS00676">
    <property type="entry name" value="SIGMA54_INTERACT_2"/>
    <property type="match status" value="1"/>
</dbReference>
<dbReference type="InterPro" id="IPR001789">
    <property type="entry name" value="Sig_transdc_resp-reg_receiver"/>
</dbReference>
<dbReference type="PANTHER" id="PTHR32071:SF17">
    <property type="entry name" value="TRANSCRIPTIONAL REGULATOR (NTRC FAMILY)"/>
    <property type="match status" value="1"/>
</dbReference>
<dbReference type="CDD" id="cd00009">
    <property type="entry name" value="AAA"/>
    <property type="match status" value="1"/>
</dbReference>
<evidence type="ECO:0000256" key="3">
    <source>
        <dbReference type="ARBA" id="ARBA00022840"/>
    </source>
</evidence>
<keyword evidence="6" id="KW-0804">Transcription</keyword>
<dbReference type="GO" id="GO:0006355">
    <property type="term" value="P:regulation of DNA-templated transcription"/>
    <property type="evidence" value="ECO:0007669"/>
    <property type="project" value="InterPro"/>
</dbReference>
<name>A0A2J6WP28_9BACT</name>
<comment type="caution">
    <text evidence="10">The sequence shown here is derived from an EMBL/GenBank/DDBJ whole genome shotgun (WGS) entry which is preliminary data.</text>
</comment>
<dbReference type="PROSITE" id="PS00688">
    <property type="entry name" value="SIGMA54_INTERACT_3"/>
    <property type="match status" value="1"/>
</dbReference>
<protein>
    <submittedName>
        <fullName evidence="10">Sigma-54-dependent Fis family transcriptional regulator</fullName>
    </submittedName>
</protein>
<dbReference type="Gene3D" id="1.10.10.60">
    <property type="entry name" value="Homeodomain-like"/>
    <property type="match status" value="1"/>
</dbReference>
<evidence type="ECO:0000259" key="9">
    <source>
        <dbReference type="PROSITE" id="PS50110"/>
    </source>
</evidence>
<evidence type="ECO:0000256" key="2">
    <source>
        <dbReference type="ARBA" id="ARBA00022741"/>
    </source>
</evidence>
<dbReference type="Gene3D" id="3.40.50.300">
    <property type="entry name" value="P-loop containing nucleotide triphosphate hydrolases"/>
    <property type="match status" value="1"/>
</dbReference>
<dbReference type="PROSITE" id="PS50045">
    <property type="entry name" value="SIGMA54_INTERACT_4"/>
    <property type="match status" value="1"/>
</dbReference>
<feature type="domain" description="Response regulatory" evidence="9">
    <location>
        <begin position="2"/>
        <end position="116"/>
    </location>
</feature>
<dbReference type="InterPro" id="IPR025944">
    <property type="entry name" value="Sigma_54_int_dom_CS"/>
</dbReference>
<dbReference type="InterPro" id="IPR025943">
    <property type="entry name" value="Sigma_54_int_dom_ATP-bd_2"/>
</dbReference>
<keyword evidence="2" id="KW-0547">Nucleotide-binding</keyword>